<evidence type="ECO:0000256" key="2">
    <source>
        <dbReference type="ARBA" id="ARBA00022679"/>
    </source>
</evidence>
<dbReference type="Pfam" id="PF00078">
    <property type="entry name" value="RVT_1"/>
    <property type="match status" value="1"/>
</dbReference>
<dbReference type="PANTHER" id="PTHR37984">
    <property type="entry name" value="PROTEIN CBG26694"/>
    <property type="match status" value="1"/>
</dbReference>
<dbReference type="InterPro" id="IPR041577">
    <property type="entry name" value="RT_RNaseH_2"/>
</dbReference>
<dbReference type="FunFam" id="3.30.70.270:FF:000020">
    <property type="entry name" value="Transposon Tf2-6 polyprotein-like Protein"/>
    <property type="match status" value="1"/>
</dbReference>
<comment type="caution">
    <text evidence="10">The sequence shown here is derived from an EMBL/GenBank/DDBJ whole genome shotgun (WGS) entry which is preliminary data.</text>
</comment>
<reference evidence="10" key="1">
    <citation type="journal article" date="2023" name="G3 (Bethesda)">
        <title>A reference genome for the long-term kleptoplast-retaining sea slug Elysia crispata morphotype clarki.</title>
        <authorList>
            <person name="Eastman K.E."/>
            <person name="Pendleton A.L."/>
            <person name="Shaikh M.A."/>
            <person name="Suttiyut T."/>
            <person name="Ogas R."/>
            <person name="Tomko P."/>
            <person name="Gavelis G."/>
            <person name="Widhalm J.R."/>
            <person name="Wisecaver J.H."/>
        </authorList>
    </citation>
    <scope>NUCLEOTIDE SEQUENCE</scope>
    <source>
        <strain evidence="10">ECLA1</strain>
    </source>
</reference>
<evidence type="ECO:0000256" key="1">
    <source>
        <dbReference type="ARBA" id="ARBA00022670"/>
    </source>
</evidence>
<dbReference type="Gene3D" id="3.30.70.270">
    <property type="match status" value="2"/>
</dbReference>
<dbReference type="InterPro" id="IPR043502">
    <property type="entry name" value="DNA/RNA_pol_sf"/>
</dbReference>
<dbReference type="PROSITE" id="PS50878">
    <property type="entry name" value="RT_POL"/>
    <property type="match status" value="1"/>
</dbReference>
<dbReference type="Gene3D" id="3.10.10.10">
    <property type="entry name" value="HIV Type 1 Reverse Transcriptase, subunit A, domain 1"/>
    <property type="match status" value="1"/>
</dbReference>
<dbReference type="Proteomes" id="UP001283361">
    <property type="component" value="Unassembled WGS sequence"/>
</dbReference>
<dbReference type="SUPFAM" id="SSF56672">
    <property type="entry name" value="DNA/RNA polymerases"/>
    <property type="match status" value="1"/>
</dbReference>
<proteinExistence type="predicted"/>
<evidence type="ECO:0000256" key="3">
    <source>
        <dbReference type="ARBA" id="ARBA00022695"/>
    </source>
</evidence>
<keyword evidence="4" id="KW-0540">Nuclease</keyword>
<sequence>MSSMFLEACKGLNLEQQNLVEQLLMTHAGVFAEDDLDLGTFTAVKHVIDTGEASPIKHKLRRTPLHFAKEEEEYLNKMLAAGVIQPSVSEWAAAPVLVRKRDGSVRWCVDYRALNKITKKDVFPLPLIEDCMDALEGNCWFSKLDSNSAYWQIELDRDSRKKSAFVTRNGLFEFVKMPFGLCNSPATYSRALNLVLRGLTWKTVLTFLDDVCVLGRNFEEHLVNLGEVLSRFSSYGLKLKPRKCNLFQKEVPFLGHTISWQGVQMSQDSIEAVQKWPRPNDSKEVLKFLGLVNYHRQFIPNFSRLTEPLYRISGTKTYCWTQEQEESFKSLKKMLVSPPVLSVPTCGDKFILDTDASDKAIAAELIQVQGGQERVIAYGSFALIPVQRHYCTTRKELLAIVRFTRQFRVYCWVESLGSGQIMLV</sequence>
<dbReference type="AlphaFoldDB" id="A0AAE0ZTG4"/>
<dbReference type="InterPro" id="IPR043128">
    <property type="entry name" value="Rev_trsase/Diguanyl_cyclase"/>
</dbReference>
<evidence type="ECO:0000313" key="11">
    <source>
        <dbReference type="Proteomes" id="UP001283361"/>
    </source>
</evidence>
<dbReference type="GO" id="GO:0008233">
    <property type="term" value="F:peptidase activity"/>
    <property type="evidence" value="ECO:0007669"/>
    <property type="project" value="UniProtKB-KW"/>
</dbReference>
<dbReference type="CDD" id="cd01647">
    <property type="entry name" value="RT_LTR"/>
    <property type="match status" value="1"/>
</dbReference>
<keyword evidence="6" id="KW-0378">Hydrolase</keyword>
<keyword evidence="3" id="KW-0548">Nucleotidyltransferase</keyword>
<evidence type="ECO:0000256" key="8">
    <source>
        <dbReference type="ARBA" id="ARBA00023268"/>
    </source>
</evidence>
<dbReference type="Pfam" id="PF17919">
    <property type="entry name" value="RT_RNaseH_2"/>
    <property type="match status" value="1"/>
</dbReference>
<keyword evidence="2" id="KW-0808">Transferase</keyword>
<keyword evidence="1" id="KW-0645">Protease</keyword>
<keyword evidence="8" id="KW-0511">Multifunctional enzyme</keyword>
<organism evidence="10 11">
    <name type="scientific">Elysia crispata</name>
    <name type="common">lettuce slug</name>
    <dbReference type="NCBI Taxonomy" id="231223"/>
    <lineage>
        <taxon>Eukaryota</taxon>
        <taxon>Metazoa</taxon>
        <taxon>Spiralia</taxon>
        <taxon>Lophotrochozoa</taxon>
        <taxon>Mollusca</taxon>
        <taxon>Gastropoda</taxon>
        <taxon>Heterobranchia</taxon>
        <taxon>Euthyneura</taxon>
        <taxon>Panpulmonata</taxon>
        <taxon>Sacoglossa</taxon>
        <taxon>Placobranchoidea</taxon>
        <taxon>Plakobranchidae</taxon>
        <taxon>Elysia</taxon>
    </lineage>
</organism>
<evidence type="ECO:0000313" key="10">
    <source>
        <dbReference type="EMBL" id="KAK3775314.1"/>
    </source>
</evidence>
<name>A0AAE0ZTG4_9GAST</name>
<evidence type="ECO:0000256" key="4">
    <source>
        <dbReference type="ARBA" id="ARBA00022722"/>
    </source>
</evidence>
<dbReference type="PANTHER" id="PTHR37984:SF5">
    <property type="entry name" value="PROTEIN NYNRIN-LIKE"/>
    <property type="match status" value="1"/>
</dbReference>
<dbReference type="GO" id="GO:0003964">
    <property type="term" value="F:RNA-directed DNA polymerase activity"/>
    <property type="evidence" value="ECO:0007669"/>
    <property type="project" value="UniProtKB-KW"/>
</dbReference>
<keyword evidence="5" id="KW-0255">Endonuclease</keyword>
<feature type="domain" description="Reverse transcriptase" evidence="9">
    <location>
        <begin position="79"/>
        <end position="258"/>
    </location>
</feature>
<dbReference type="FunFam" id="3.10.20.370:FF:000001">
    <property type="entry name" value="Retrovirus-related Pol polyprotein from transposon 17.6-like protein"/>
    <property type="match status" value="1"/>
</dbReference>
<keyword evidence="11" id="KW-1185">Reference proteome</keyword>
<dbReference type="FunFam" id="3.10.10.10:FF:000007">
    <property type="entry name" value="Retrovirus-related Pol polyprotein from transposon 17.6-like Protein"/>
    <property type="match status" value="1"/>
</dbReference>
<evidence type="ECO:0000259" key="9">
    <source>
        <dbReference type="PROSITE" id="PS50878"/>
    </source>
</evidence>
<dbReference type="GO" id="GO:0004519">
    <property type="term" value="F:endonuclease activity"/>
    <property type="evidence" value="ECO:0007669"/>
    <property type="project" value="UniProtKB-KW"/>
</dbReference>
<evidence type="ECO:0000256" key="6">
    <source>
        <dbReference type="ARBA" id="ARBA00022801"/>
    </source>
</evidence>
<keyword evidence="7" id="KW-0695">RNA-directed DNA polymerase</keyword>
<protein>
    <recommendedName>
        <fullName evidence="9">Reverse transcriptase domain-containing protein</fullName>
    </recommendedName>
</protein>
<accession>A0AAE0ZTG4</accession>
<gene>
    <name evidence="10" type="ORF">RRG08_030983</name>
</gene>
<dbReference type="InterPro" id="IPR050951">
    <property type="entry name" value="Retrovirus_Pol_polyprotein"/>
</dbReference>
<dbReference type="GO" id="GO:0006508">
    <property type="term" value="P:proteolysis"/>
    <property type="evidence" value="ECO:0007669"/>
    <property type="project" value="UniProtKB-KW"/>
</dbReference>
<dbReference type="EMBL" id="JAWDGP010003344">
    <property type="protein sequence ID" value="KAK3775314.1"/>
    <property type="molecule type" value="Genomic_DNA"/>
</dbReference>
<evidence type="ECO:0000256" key="7">
    <source>
        <dbReference type="ARBA" id="ARBA00022918"/>
    </source>
</evidence>
<evidence type="ECO:0000256" key="5">
    <source>
        <dbReference type="ARBA" id="ARBA00022759"/>
    </source>
</evidence>
<dbReference type="InterPro" id="IPR000477">
    <property type="entry name" value="RT_dom"/>
</dbReference>